<evidence type="ECO:0000259" key="4">
    <source>
        <dbReference type="PROSITE" id="PS50883"/>
    </source>
</evidence>
<evidence type="ECO:0000259" key="3">
    <source>
        <dbReference type="PROSITE" id="PS50113"/>
    </source>
</evidence>
<dbReference type="InterPro" id="IPR029787">
    <property type="entry name" value="Nucleotide_cyclase"/>
</dbReference>
<evidence type="ECO:0000313" key="7">
    <source>
        <dbReference type="Proteomes" id="UP000681425"/>
    </source>
</evidence>
<dbReference type="RefSeq" id="WP_212609444.1">
    <property type="nucleotide sequence ID" value="NZ_CP073910.1"/>
</dbReference>
<dbReference type="SUPFAM" id="SSF55073">
    <property type="entry name" value="Nucleotide cyclase"/>
    <property type="match status" value="1"/>
</dbReference>
<evidence type="ECO:0000259" key="5">
    <source>
        <dbReference type="PROSITE" id="PS50887"/>
    </source>
</evidence>
<dbReference type="PROSITE" id="PS50883">
    <property type="entry name" value="EAL"/>
    <property type="match status" value="1"/>
</dbReference>
<dbReference type="SUPFAM" id="SSF55785">
    <property type="entry name" value="PYP-like sensor domain (PAS domain)"/>
    <property type="match status" value="1"/>
</dbReference>
<dbReference type="SUPFAM" id="SSF141868">
    <property type="entry name" value="EAL domain-like"/>
    <property type="match status" value="1"/>
</dbReference>
<feature type="transmembrane region" description="Helical" evidence="1">
    <location>
        <begin position="71"/>
        <end position="95"/>
    </location>
</feature>
<feature type="transmembrane region" description="Helical" evidence="1">
    <location>
        <begin position="161"/>
        <end position="177"/>
    </location>
</feature>
<evidence type="ECO:0000259" key="2">
    <source>
        <dbReference type="PROSITE" id="PS50112"/>
    </source>
</evidence>
<dbReference type="GO" id="GO:0006355">
    <property type="term" value="P:regulation of DNA-templated transcription"/>
    <property type="evidence" value="ECO:0007669"/>
    <property type="project" value="InterPro"/>
</dbReference>
<feature type="domain" description="PAC" evidence="3">
    <location>
        <begin position="298"/>
        <end position="349"/>
    </location>
</feature>
<dbReference type="InterPro" id="IPR001633">
    <property type="entry name" value="EAL_dom"/>
</dbReference>
<dbReference type="SMART" id="SM00267">
    <property type="entry name" value="GGDEF"/>
    <property type="match status" value="1"/>
</dbReference>
<dbReference type="InterPro" id="IPR000700">
    <property type="entry name" value="PAS-assoc_C"/>
</dbReference>
<dbReference type="Gene3D" id="3.30.70.270">
    <property type="match status" value="1"/>
</dbReference>
<dbReference type="Proteomes" id="UP000681425">
    <property type="component" value="Chromosome"/>
</dbReference>
<keyword evidence="7" id="KW-1185">Reference proteome</keyword>
<dbReference type="InterPro" id="IPR013767">
    <property type="entry name" value="PAS_fold"/>
</dbReference>
<dbReference type="PROSITE" id="PS50887">
    <property type="entry name" value="GGDEF"/>
    <property type="match status" value="1"/>
</dbReference>
<dbReference type="SMART" id="SM00052">
    <property type="entry name" value="EAL"/>
    <property type="match status" value="1"/>
</dbReference>
<dbReference type="Gene3D" id="3.30.450.20">
    <property type="entry name" value="PAS domain"/>
    <property type="match status" value="1"/>
</dbReference>
<dbReference type="Pfam" id="PF00990">
    <property type="entry name" value="GGDEF"/>
    <property type="match status" value="1"/>
</dbReference>
<dbReference type="CDD" id="cd00130">
    <property type="entry name" value="PAS"/>
    <property type="match status" value="1"/>
</dbReference>
<dbReference type="Pfam" id="PF07238">
    <property type="entry name" value="PilZ"/>
    <property type="match status" value="1"/>
</dbReference>
<dbReference type="Gene3D" id="3.20.20.450">
    <property type="entry name" value="EAL domain"/>
    <property type="match status" value="1"/>
</dbReference>
<name>A0A975Q216_9SPHN</name>
<accession>A0A975Q216</accession>
<feature type="domain" description="GGDEF" evidence="5">
    <location>
        <begin position="381"/>
        <end position="514"/>
    </location>
</feature>
<dbReference type="PROSITE" id="PS50113">
    <property type="entry name" value="PAC"/>
    <property type="match status" value="1"/>
</dbReference>
<keyword evidence="1" id="KW-0472">Membrane</keyword>
<dbReference type="Pfam" id="PF00989">
    <property type="entry name" value="PAS"/>
    <property type="match status" value="1"/>
</dbReference>
<feature type="domain" description="EAL" evidence="4">
    <location>
        <begin position="523"/>
        <end position="774"/>
    </location>
</feature>
<dbReference type="CDD" id="cd01948">
    <property type="entry name" value="EAL"/>
    <property type="match status" value="1"/>
</dbReference>
<protein>
    <submittedName>
        <fullName evidence="6">EAL domain-containing protein</fullName>
    </submittedName>
</protein>
<dbReference type="EMBL" id="CP073910">
    <property type="protein sequence ID" value="QUT05968.1"/>
    <property type="molecule type" value="Genomic_DNA"/>
</dbReference>
<evidence type="ECO:0000256" key="1">
    <source>
        <dbReference type="SAM" id="Phobius"/>
    </source>
</evidence>
<sequence length="877" mass="95164">MTISRAAISQRTDPRRATFLVSLGLADASQDAPPTWLISAIRSVAMLWPLVLASKLACAGLMMILGEARLVSGGALPALLAAAAVAVDAAMIILPRTGGFRLRAPHIQLRLVLPLAFLSGATYSYWLELASSASSTGIGPWMMFAAMTALIAVSIFGSRRILGLSYCVGASVPLVLITEDAAHFAILGLSIMAIAFASVRQAKIDQLKLLANQEAQQRGRRAERLLNEHERSGRGWFWETDRQGCITYISETLAESLGLKAKDLIGRAITELISQGERQRGDGERTLGFHLSARSSFSEIAVRVAMSEEERWWAISGQPIVSDFGQFHGFRGSGTDLTEMRRSEAEVTRLAQYDSLTGLANRVQMMRTLEHAVVGARGQPGDCALLLLDLDRFKGVNDTLGHPAGDQLLRLVSQRLQRVIGERGRVGRLGGDEFKVVLPGRTDRQMLGAIADAIIVSLSQPYAIENTQVVIGASIGIAICPDHGVTADAMIRNADLALYAAKGDGRGVYRFYSSEMHADAEDRRQLEEDLRGALANDGLHLVYQPVVSSATEQVTGYEALLRWSHPKRGLISPTVFIPIAEETGLISQIGEWVLRTACRDAARWPDSIRVAVNVSPIQFANPSLPTIVMSALAGARLSAERLELEITESVFLNDDADTDAMFARLKGVGVRLALDDFGTGYSSLGYLKKAPFDKIKIDQSFVRGAAIKGNRNSAIIKSIVSLAEALSMDTTAEGAETHDELDMIRQLGCSHVQGYIYGKPMPVAEVIDRLNSNGTRAQPEGFRSSRPVRKSMLRSVSVLHDGHRYAARVRNISSTGALIEGLWNVPTDTVFLVDLAEGYAVQATARWSIEDRMGIEFHANIDIERLKAASAPRALAS</sequence>
<feature type="domain" description="PAS" evidence="2">
    <location>
        <begin position="237"/>
        <end position="273"/>
    </location>
</feature>
<dbReference type="InterPro" id="IPR000160">
    <property type="entry name" value="GGDEF_dom"/>
</dbReference>
<proteinExistence type="predicted"/>
<keyword evidence="1" id="KW-0812">Transmembrane</keyword>
<reference evidence="6" key="1">
    <citation type="submission" date="2021-04" db="EMBL/GenBank/DDBJ databases">
        <title>Isolation of p-tert-butylphenol degrading bacteria Sphingobium phenoxybenzoativorans Tas13 from active sludge.</title>
        <authorList>
            <person name="Li Y."/>
        </authorList>
    </citation>
    <scope>NUCLEOTIDE SEQUENCE</scope>
    <source>
        <strain evidence="6">Tas13</strain>
    </source>
</reference>
<dbReference type="Pfam" id="PF00563">
    <property type="entry name" value="EAL"/>
    <property type="match status" value="1"/>
</dbReference>
<feature type="transmembrane region" description="Helical" evidence="1">
    <location>
        <begin position="107"/>
        <end position="126"/>
    </location>
</feature>
<gene>
    <name evidence="6" type="ORF">KFK14_00170</name>
</gene>
<dbReference type="InterPro" id="IPR052155">
    <property type="entry name" value="Biofilm_reg_signaling"/>
</dbReference>
<dbReference type="CDD" id="cd01949">
    <property type="entry name" value="GGDEF"/>
    <property type="match status" value="1"/>
</dbReference>
<dbReference type="NCBIfam" id="TIGR00229">
    <property type="entry name" value="sensory_box"/>
    <property type="match status" value="1"/>
</dbReference>
<evidence type="ECO:0000313" key="6">
    <source>
        <dbReference type="EMBL" id="QUT05968.1"/>
    </source>
</evidence>
<dbReference type="PANTHER" id="PTHR44757:SF2">
    <property type="entry name" value="BIOFILM ARCHITECTURE MAINTENANCE PROTEIN MBAA"/>
    <property type="match status" value="1"/>
</dbReference>
<dbReference type="InterPro" id="IPR035965">
    <property type="entry name" value="PAS-like_dom_sf"/>
</dbReference>
<dbReference type="PROSITE" id="PS50112">
    <property type="entry name" value="PAS"/>
    <property type="match status" value="1"/>
</dbReference>
<organism evidence="6 7">
    <name type="scientific">Sphingobium phenoxybenzoativorans</name>
    <dbReference type="NCBI Taxonomy" id="1592790"/>
    <lineage>
        <taxon>Bacteria</taxon>
        <taxon>Pseudomonadati</taxon>
        <taxon>Pseudomonadota</taxon>
        <taxon>Alphaproteobacteria</taxon>
        <taxon>Sphingomonadales</taxon>
        <taxon>Sphingomonadaceae</taxon>
        <taxon>Sphingobium</taxon>
    </lineage>
</organism>
<keyword evidence="1" id="KW-1133">Transmembrane helix</keyword>
<dbReference type="AlphaFoldDB" id="A0A975Q216"/>
<dbReference type="GO" id="GO:0035438">
    <property type="term" value="F:cyclic-di-GMP binding"/>
    <property type="evidence" value="ECO:0007669"/>
    <property type="project" value="InterPro"/>
</dbReference>
<dbReference type="InterPro" id="IPR043128">
    <property type="entry name" value="Rev_trsase/Diguanyl_cyclase"/>
</dbReference>
<dbReference type="InterPro" id="IPR009875">
    <property type="entry name" value="PilZ_domain"/>
</dbReference>
<dbReference type="SUPFAM" id="SSF141371">
    <property type="entry name" value="PilZ domain-like"/>
    <property type="match status" value="1"/>
</dbReference>
<dbReference type="InterPro" id="IPR035919">
    <property type="entry name" value="EAL_sf"/>
</dbReference>
<dbReference type="NCBIfam" id="TIGR00254">
    <property type="entry name" value="GGDEF"/>
    <property type="match status" value="1"/>
</dbReference>
<feature type="transmembrane region" description="Helical" evidence="1">
    <location>
        <begin position="45"/>
        <end position="65"/>
    </location>
</feature>
<dbReference type="KEGG" id="spph:KFK14_00170"/>
<dbReference type="SMART" id="SM00091">
    <property type="entry name" value="PAS"/>
    <property type="match status" value="1"/>
</dbReference>
<dbReference type="PANTHER" id="PTHR44757">
    <property type="entry name" value="DIGUANYLATE CYCLASE DGCP"/>
    <property type="match status" value="1"/>
</dbReference>
<feature type="transmembrane region" description="Helical" evidence="1">
    <location>
        <begin position="138"/>
        <end position="156"/>
    </location>
</feature>
<dbReference type="InterPro" id="IPR000014">
    <property type="entry name" value="PAS"/>
</dbReference>